<dbReference type="EMBL" id="JACRYL010000009">
    <property type="protein sequence ID" value="MBC6111014.1"/>
    <property type="molecule type" value="Genomic_DNA"/>
</dbReference>
<comment type="caution">
    <text evidence="2">The sequence shown here is derived from an EMBL/GenBank/DDBJ whole genome shotgun (WGS) entry which is preliminary data.</text>
</comment>
<proteinExistence type="predicted"/>
<sequence length="105" mass="11322">MNKVFTLLLILISSVVYAQKTGSVSGRIIQSKDKTPIDYASIAIKSLKDSSVIGASTTATDGKFVFKNLQPGTYRLYAAFLGLKNSTKDFTILADKTDVNLGDLV</sequence>
<organism evidence="2 3">
    <name type="scientific">Pedobacter fastidiosus</name>
    <dbReference type="NCBI Taxonomy" id="2765361"/>
    <lineage>
        <taxon>Bacteria</taxon>
        <taxon>Pseudomonadati</taxon>
        <taxon>Bacteroidota</taxon>
        <taxon>Sphingobacteriia</taxon>
        <taxon>Sphingobacteriales</taxon>
        <taxon>Sphingobacteriaceae</taxon>
        <taxon>Pedobacter</taxon>
    </lineage>
</organism>
<evidence type="ECO:0000256" key="1">
    <source>
        <dbReference type="SAM" id="SignalP"/>
    </source>
</evidence>
<evidence type="ECO:0000313" key="3">
    <source>
        <dbReference type="Proteomes" id="UP000652755"/>
    </source>
</evidence>
<dbReference type="Pfam" id="PF13620">
    <property type="entry name" value="CarboxypepD_reg"/>
    <property type="match status" value="1"/>
</dbReference>
<reference evidence="2 3" key="1">
    <citation type="submission" date="2020-08" db="EMBL/GenBank/DDBJ databases">
        <authorList>
            <person name="Sun Q."/>
            <person name="Inoue M."/>
        </authorList>
    </citation>
    <scope>NUCLEOTIDE SEQUENCE [LARGE SCALE GENOMIC DNA]</scope>
    <source>
        <strain evidence="2 3">CCM 8938</strain>
    </source>
</reference>
<dbReference type="Gene3D" id="2.60.40.1120">
    <property type="entry name" value="Carboxypeptidase-like, regulatory domain"/>
    <property type="match status" value="1"/>
</dbReference>
<dbReference type="Proteomes" id="UP000652755">
    <property type="component" value="Unassembled WGS sequence"/>
</dbReference>
<protein>
    <submittedName>
        <fullName evidence="2">Carboxypeptidase regulatory-like domain-containing protein</fullName>
    </submittedName>
</protein>
<dbReference type="SUPFAM" id="SSF49452">
    <property type="entry name" value="Starch-binding domain-like"/>
    <property type="match status" value="1"/>
</dbReference>
<name>A0ABR7KSD0_9SPHI</name>
<keyword evidence="1" id="KW-0732">Signal</keyword>
<accession>A0ABR7KSD0</accession>
<gene>
    <name evidence="2" type="ORF">H7U22_11335</name>
</gene>
<feature type="signal peptide" evidence="1">
    <location>
        <begin position="1"/>
        <end position="18"/>
    </location>
</feature>
<dbReference type="RefSeq" id="WP_187071482.1">
    <property type="nucleotide sequence ID" value="NZ_JACRYL010000009.1"/>
</dbReference>
<keyword evidence="3" id="KW-1185">Reference proteome</keyword>
<dbReference type="InterPro" id="IPR013784">
    <property type="entry name" value="Carb-bd-like_fold"/>
</dbReference>
<feature type="chain" id="PRO_5047050976" evidence="1">
    <location>
        <begin position="19"/>
        <end position="105"/>
    </location>
</feature>
<evidence type="ECO:0000313" key="2">
    <source>
        <dbReference type="EMBL" id="MBC6111014.1"/>
    </source>
</evidence>